<dbReference type="AlphaFoldDB" id="A0A1I7B0C5"/>
<evidence type="ECO:0000256" key="1">
    <source>
        <dbReference type="SAM" id="SignalP"/>
    </source>
</evidence>
<feature type="signal peptide" evidence="1">
    <location>
        <begin position="1"/>
        <end position="32"/>
    </location>
</feature>
<reference evidence="3" key="1">
    <citation type="submission" date="2016-10" db="EMBL/GenBank/DDBJ databases">
        <authorList>
            <person name="Varghese N."/>
            <person name="Submissions S."/>
        </authorList>
    </citation>
    <scope>NUCLEOTIDE SEQUENCE [LARGE SCALE GENOMIC DNA]</scope>
    <source>
        <strain evidence="3">DSM 46136</strain>
    </source>
</reference>
<dbReference type="Proteomes" id="UP000199546">
    <property type="component" value="Unassembled WGS sequence"/>
</dbReference>
<sequence>MTSTTLRRRGLRATAILTGALAFGGVAGTASALTPATTPAAACVGLTGAERGQCTATVAQDPEVLAAGVVNVRPLSDGTATFDVLVTGAEPGALLFLFAAYETADGAPTGDGFNTSVFPGTAGTAQASAPAPVDCGQTVLVRVYDAGTNYLGGYRDVVDC</sequence>
<dbReference type="EMBL" id="FPBA01000011">
    <property type="protein sequence ID" value="SFT80544.1"/>
    <property type="molecule type" value="Genomic_DNA"/>
</dbReference>
<feature type="chain" id="PRO_5011442461" description="Secreted protein" evidence="1">
    <location>
        <begin position="33"/>
        <end position="160"/>
    </location>
</feature>
<dbReference type="InterPro" id="IPR006311">
    <property type="entry name" value="TAT_signal"/>
</dbReference>
<evidence type="ECO:0008006" key="4">
    <source>
        <dbReference type="Google" id="ProtNLM"/>
    </source>
</evidence>
<accession>A0A1I7B0C5</accession>
<evidence type="ECO:0000313" key="2">
    <source>
        <dbReference type="EMBL" id="SFT80544.1"/>
    </source>
</evidence>
<keyword evidence="3" id="KW-1185">Reference proteome</keyword>
<dbReference type="RefSeq" id="WP_139245884.1">
    <property type="nucleotide sequence ID" value="NZ_FPBA01000011.1"/>
</dbReference>
<gene>
    <name evidence="2" type="ORF">SAMN05660657_03197</name>
</gene>
<proteinExistence type="predicted"/>
<protein>
    <recommendedName>
        <fullName evidence="4">Secreted protein</fullName>
    </recommendedName>
</protein>
<organism evidence="2 3">
    <name type="scientific">Geodermatophilus amargosae</name>
    <dbReference type="NCBI Taxonomy" id="1296565"/>
    <lineage>
        <taxon>Bacteria</taxon>
        <taxon>Bacillati</taxon>
        <taxon>Actinomycetota</taxon>
        <taxon>Actinomycetes</taxon>
        <taxon>Geodermatophilales</taxon>
        <taxon>Geodermatophilaceae</taxon>
        <taxon>Geodermatophilus</taxon>
    </lineage>
</organism>
<dbReference type="PROSITE" id="PS51318">
    <property type="entry name" value="TAT"/>
    <property type="match status" value="1"/>
</dbReference>
<evidence type="ECO:0000313" key="3">
    <source>
        <dbReference type="Proteomes" id="UP000199546"/>
    </source>
</evidence>
<name>A0A1I7B0C5_9ACTN</name>
<keyword evidence="1" id="KW-0732">Signal</keyword>